<dbReference type="GO" id="GO:0016491">
    <property type="term" value="F:oxidoreductase activity"/>
    <property type="evidence" value="ECO:0007669"/>
    <property type="project" value="UniProtKB-KW"/>
</dbReference>
<keyword evidence="1" id="KW-0560">Oxidoreductase</keyword>
<dbReference type="PhylomeDB" id="B8LV96"/>
<dbReference type="HOGENOM" id="CLU_019796_1_0_1"/>
<feature type="domain" description="D-isomer specific 2-hydroxyacid dehydrogenase NAD-binding" evidence="3">
    <location>
        <begin position="116"/>
        <end position="184"/>
    </location>
</feature>
<name>B8LV96_TALSN</name>
<sequence length="360" mass="39709">MGNDTNKKEHLLVIFYQDLLEGIRDVVEQKFPNANLTIYRLGRAAVPKDILAKVTVVCTFGYFPDPSDVPNLKLVHFFNAGIDHALGQPLIAQTTIPITNSAGVAGPPMAEWTVMNWLTAAKGYDHMREAQRQHRWDRSTQYINVHDQVGKHVGILGYGSIGRQIGRLASALGMTVHAYTATSRVTPLSRKDTSFIIPGTGDPEGSVPSSWHHGTDKASLHDFLALSLDHLVILLPRTPQTWHLLGVEEFKILSDNCSAKNSGRRPFVTSISRGSVIDQEALVAALKSGQLSGAALDVTDPEPLPPDNELWDMPNVHISPHMSAVGVEYIPRSLDVLKMNIERLEKGEALINEFTRGKWH</sequence>
<dbReference type="SUPFAM" id="SSF51735">
    <property type="entry name" value="NAD(P)-binding Rossmann-fold domains"/>
    <property type="match status" value="1"/>
</dbReference>
<dbReference type="Proteomes" id="UP000001745">
    <property type="component" value="Unassembled WGS sequence"/>
</dbReference>
<dbReference type="OrthoDB" id="298012at2759"/>
<dbReference type="RefSeq" id="XP_002340533.1">
    <property type="nucleotide sequence ID" value="XM_002340492.1"/>
</dbReference>
<dbReference type="OMA" id="WHHGTDK"/>
<reference evidence="5" key="1">
    <citation type="journal article" date="2015" name="Genome Announc.">
        <title>Genome sequence of the AIDS-associated pathogen Penicillium marneffei (ATCC18224) and its near taxonomic relative Talaromyces stipitatus (ATCC10500).</title>
        <authorList>
            <person name="Nierman W.C."/>
            <person name="Fedorova-Abrams N.D."/>
            <person name="Andrianopoulos A."/>
        </authorList>
    </citation>
    <scope>NUCLEOTIDE SEQUENCE [LARGE SCALE GENOMIC DNA]</scope>
    <source>
        <strain evidence="5">ATCC 10500 / CBS 375.48 / QM 6759 / NRRL 1006</strain>
    </source>
</reference>
<dbReference type="InParanoid" id="B8LV96"/>
<dbReference type="STRING" id="441959.B8LV96"/>
<dbReference type="eggNOG" id="KOG0069">
    <property type="taxonomic scope" value="Eukaryota"/>
</dbReference>
<dbReference type="EMBL" id="EQ962652">
    <property type="protein sequence ID" value="EED23146.1"/>
    <property type="molecule type" value="Genomic_DNA"/>
</dbReference>
<gene>
    <name evidence="4" type="ORF">TSTA_065990</name>
</gene>
<organism evidence="4 5">
    <name type="scientific">Talaromyces stipitatus (strain ATCC 10500 / CBS 375.48 / QM 6759 / NRRL 1006)</name>
    <name type="common">Penicillium stipitatum</name>
    <dbReference type="NCBI Taxonomy" id="441959"/>
    <lineage>
        <taxon>Eukaryota</taxon>
        <taxon>Fungi</taxon>
        <taxon>Dikarya</taxon>
        <taxon>Ascomycota</taxon>
        <taxon>Pezizomycotina</taxon>
        <taxon>Eurotiomycetes</taxon>
        <taxon>Eurotiomycetidae</taxon>
        <taxon>Eurotiales</taxon>
        <taxon>Trichocomaceae</taxon>
        <taxon>Talaromyces</taxon>
        <taxon>Talaromyces sect. Talaromyces</taxon>
    </lineage>
</organism>
<accession>B8LV96</accession>
<keyword evidence="2" id="KW-0520">NAD</keyword>
<dbReference type="PANTHER" id="PTHR43333">
    <property type="entry name" value="2-HACID_DH_C DOMAIN-CONTAINING PROTEIN"/>
    <property type="match status" value="1"/>
</dbReference>
<dbReference type="Gene3D" id="3.40.50.720">
    <property type="entry name" value="NAD(P)-binding Rossmann-like Domain"/>
    <property type="match status" value="2"/>
</dbReference>
<dbReference type="PANTHER" id="PTHR43333:SF1">
    <property type="entry name" value="D-ISOMER SPECIFIC 2-HYDROXYACID DEHYDROGENASE NAD-BINDING DOMAIN-CONTAINING PROTEIN"/>
    <property type="match status" value="1"/>
</dbReference>
<dbReference type="SUPFAM" id="SSF52283">
    <property type="entry name" value="Formate/glycerate dehydrogenase catalytic domain-like"/>
    <property type="match status" value="1"/>
</dbReference>
<proteinExistence type="predicted"/>
<protein>
    <submittedName>
        <fullName evidence="4">Dehydrogenase, putative</fullName>
    </submittedName>
</protein>
<dbReference type="AlphaFoldDB" id="B8LV96"/>
<evidence type="ECO:0000313" key="5">
    <source>
        <dbReference type="Proteomes" id="UP000001745"/>
    </source>
</evidence>
<evidence type="ECO:0000259" key="3">
    <source>
        <dbReference type="Pfam" id="PF02826"/>
    </source>
</evidence>
<keyword evidence="5" id="KW-1185">Reference proteome</keyword>
<dbReference type="CDD" id="cd12163">
    <property type="entry name" value="2-Hacid_dh_5"/>
    <property type="match status" value="1"/>
</dbReference>
<evidence type="ECO:0000256" key="1">
    <source>
        <dbReference type="ARBA" id="ARBA00023002"/>
    </source>
</evidence>
<dbReference type="GeneID" id="8106183"/>
<evidence type="ECO:0000256" key="2">
    <source>
        <dbReference type="ARBA" id="ARBA00023027"/>
    </source>
</evidence>
<dbReference type="InterPro" id="IPR006140">
    <property type="entry name" value="D-isomer_DH_NAD-bd"/>
</dbReference>
<dbReference type="VEuPathDB" id="FungiDB:TSTA_065990"/>
<dbReference type="InterPro" id="IPR036291">
    <property type="entry name" value="NAD(P)-bd_dom_sf"/>
</dbReference>
<dbReference type="GO" id="GO:0051287">
    <property type="term" value="F:NAD binding"/>
    <property type="evidence" value="ECO:0007669"/>
    <property type="project" value="InterPro"/>
</dbReference>
<evidence type="ECO:0000313" key="4">
    <source>
        <dbReference type="EMBL" id="EED23146.1"/>
    </source>
</evidence>
<feature type="domain" description="D-isomer specific 2-hydroxyacid dehydrogenase NAD-binding" evidence="3">
    <location>
        <begin position="212"/>
        <end position="323"/>
    </location>
</feature>
<dbReference type="Pfam" id="PF02826">
    <property type="entry name" value="2-Hacid_dh_C"/>
    <property type="match status" value="2"/>
</dbReference>